<organism evidence="1 2">
    <name type="scientific">Amycolatopsis camponoti</name>
    <dbReference type="NCBI Taxonomy" id="2606593"/>
    <lineage>
        <taxon>Bacteria</taxon>
        <taxon>Bacillati</taxon>
        <taxon>Actinomycetota</taxon>
        <taxon>Actinomycetes</taxon>
        <taxon>Pseudonocardiales</taxon>
        <taxon>Pseudonocardiaceae</taxon>
        <taxon>Amycolatopsis</taxon>
    </lineage>
</organism>
<dbReference type="InterPro" id="IPR027417">
    <property type="entry name" value="P-loop_NTPase"/>
</dbReference>
<proteinExistence type="predicted"/>
<gene>
    <name evidence="1" type="ORF">AA23TX_03382</name>
</gene>
<dbReference type="Gene3D" id="3.40.50.300">
    <property type="entry name" value="P-loop containing nucleotide triphosphate hydrolases"/>
    <property type="match status" value="1"/>
</dbReference>
<evidence type="ECO:0000313" key="1">
    <source>
        <dbReference type="EMBL" id="VVJ18361.1"/>
    </source>
</evidence>
<reference evidence="1 2" key="1">
    <citation type="submission" date="2019-09" db="EMBL/GenBank/DDBJ databases">
        <authorList>
            <person name="Leyn A S."/>
        </authorList>
    </citation>
    <scope>NUCLEOTIDE SEQUENCE [LARGE SCALE GENOMIC DNA]</scope>
    <source>
        <strain evidence="1">AA231_1</strain>
    </source>
</reference>
<dbReference type="InterPro" id="IPR009003">
    <property type="entry name" value="Peptidase_S1_PA"/>
</dbReference>
<name>A0A6I8LMW4_9PSEU</name>
<evidence type="ECO:0008006" key="3">
    <source>
        <dbReference type="Google" id="ProtNLM"/>
    </source>
</evidence>
<protein>
    <recommendedName>
        <fullName evidence="3">NACHT domain-containing protein</fullName>
    </recommendedName>
</protein>
<sequence>MSGQRAALAAIARAATVPLTIPSGAVKGTGFRITPIHVLTCAHVVTQDAQPVDVVHGNSDTQYRVLHDWLFPGGPDGLDLALLETDVPADTPSAYLAEPVAPGDELWVFGYPDGNYRAGDSASMRLEGLSEHIDGPVLLKGNQGRIRSGMSGGPVLNWRTGAVCGIVRYRDGTHPDTARFVPTTTIFATYPGLAEANRAAARTWLELLADDQIEAAGVCFPGPLMRRYLKAASTADDTHPYAAMLDVRSPLARVYLRQRVATEEHPGLVEASDLLDAGVEAQVLGGPGAGKSSLARHLTALSARRWLDEATGIVVPILITAEALTHGRGLTEMLAEGVVQAFDNDLDRTTLTAMFSNRPFPGADWLVLVDGVDEVLYPSLRDAVLAKIARHRVEGRYRFLLTTRPLPAYLLDRVAERGRYPTFVIEPFGRDELETFAARWFTQLHLPNPAAAAADFGRRVDETGIGQLATIPLIATMLCIVYANAPEQRLPGNRAELYGQFVELLLTKRKITNVRARLATWTGRSGDQAVASGEELLTRTPELLKLLAHSQHHAASALFAGAEPEPVAVIANEVTRPAELSSADWASVIREVLRSCGLLVERRGGFTFIHQTIQEYLAAAHLAEHHPDPRRRPARRLMVPAQWPRPDLEVLTFLAALWAKDGRDLHPVLSQFLSRRHRHDNYRFVLELHLQGVSLPDQTRRKLIGILASWVRDPGRNHEDWRAASRALDQVAPQHAAAVFAEVASSAESWQRRFDSSVRLLAIQPTAGFQALEELAIDERVGGSEQLKAAKTLSEHHPARGIAALARIAAKVDPDNLRVEAAQLVADHDHTRGLELLRAIAWDRRAQDKTRLRAAIVIGQHDAGEALTRLSQQNGLSAWVRLDAATGARTWSIDGGADLVLALVRNTGLDIDVRLAAAEHLAREGAESGIEGFEAIARTESRDTTTRVRAAARAMEIDPAGGLALHLDLVADPSMHGDRVTVGLAAGQRDPSAAATALANLVGKTATFPNSVLSSYDREFWVRAGKAAATLDPAIGLPALDELVFDGRHDLSLQLQAAEAATEVDRDHGLELLRRLAEDSDMAETQVEAAVKLYDLDRWLGKTTVLSLVSRRHPRRLVEERRITLGKRIGRSNQKLGIAVLRQVATDPSVRPKLRLDATTAVTGLDWEQGSRLATQVGGDPAVGVYLKYLKATGDSQ</sequence>
<dbReference type="Proteomes" id="UP000399805">
    <property type="component" value="Unassembled WGS sequence"/>
</dbReference>
<evidence type="ECO:0000313" key="2">
    <source>
        <dbReference type="Proteomes" id="UP000399805"/>
    </source>
</evidence>
<dbReference type="PANTHER" id="PTHR46844">
    <property type="entry name" value="SLR5058 PROTEIN"/>
    <property type="match status" value="1"/>
</dbReference>
<dbReference type="Gene3D" id="2.40.10.10">
    <property type="entry name" value="Trypsin-like serine proteases"/>
    <property type="match status" value="2"/>
</dbReference>
<dbReference type="SUPFAM" id="SSF52540">
    <property type="entry name" value="P-loop containing nucleoside triphosphate hydrolases"/>
    <property type="match status" value="1"/>
</dbReference>
<dbReference type="PANTHER" id="PTHR46844:SF1">
    <property type="entry name" value="SLR5058 PROTEIN"/>
    <property type="match status" value="1"/>
</dbReference>
<dbReference type="AlphaFoldDB" id="A0A6I8LMW4"/>
<keyword evidence="2" id="KW-1185">Reference proteome</keyword>
<dbReference type="EMBL" id="CABVGP010000001">
    <property type="protein sequence ID" value="VVJ18361.1"/>
    <property type="molecule type" value="Genomic_DNA"/>
</dbReference>
<dbReference type="RefSeq" id="WP_155543377.1">
    <property type="nucleotide sequence ID" value="NZ_CABVGP010000001.1"/>
</dbReference>
<accession>A0A6I8LMW4</accession>
<dbReference type="InterPro" id="IPR043504">
    <property type="entry name" value="Peptidase_S1_PA_chymotrypsin"/>
</dbReference>
<dbReference type="SUPFAM" id="SSF50494">
    <property type="entry name" value="Trypsin-like serine proteases"/>
    <property type="match status" value="1"/>
</dbReference>
<dbReference type="Pfam" id="PF13365">
    <property type="entry name" value="Trypsin_2"/>
    <property type="match status" value="1"/>
</dbReference>